<sequence length="216" mass="25994">MIIDLDRNRTKNETVYRKSFDIKCVQHVSKKTNEQYFNQNYQPYQKASLSRSNILNFSGYIEDIENSFLNKKENNQTINNDKTYFLSDVFDKEITQNQNDECKQNSFFQNSHENKSQKHTFLENSGLNQQQTTSFSQIDLKDEQKQGTHHKNYQYHKQEISAEWIFHQGVQAALKQFILNNDQKIQIYMSQKKYYYSKKLNQISQINIYFRNSRIF</sequence>
<dbReference type="AlphaFoldDB" id="Q22TX7"/>
<proteinExistence type="predicted"/>
<protein>
    <submittedName>
        <fullName evidence="1">Uncharacterized protein</fullName>
    </submittedName>
</protein>
<keyword evidence="2" id="KW-1185">Reference proteome</keyword>
<organism evidence="1 2">
    <name type="scientific">Tetrahymena thermophila (strain SB210)</name>
    <dbReference type="NCBI Taxonomy" id="312017"/>
    <lineage>
        <taxon>Eukaryota</taxon>
        <taxon>Sar</taxon>
        <taxon>Alveolata</taxon>
        <taxon>Ciliophora</taxon>
        <taxon>Intramacronucleata</taxon>
        <taxon>Oligohymenophorea</taxon>
        <taxon>Hymenostomatida</taxon>
        <taxon>Tetrahymenina</taxon>
        <taxon>Tetrahymenidae</taxon>
        <taxon>Tetrahymena</taxon>
    </lineage>
</organism>
<dbReference type="HOGENOM" id="CLU_253560_0_0_1"/>
<accession>Q22TX7</accession>
<evidence type="ECO:0000313" key="1">
    <source>
        <dbReference type="EMBL" id="EAR88910.2"/>
    </source>
</evidence>
<dbReference type="GeneID" id="7826128"/>
<dbReference type="Proteomes" id="UP000009168">
    <property type="component" value="Unassembled WGS sequence"/>
</dbReference>
<gene>
    <name evidence="1" type="ORF">TTHERM_00265140</name>
</gene>
<dbReference type="KEGG" id="tet:TTHERM_00265140"/>
<evidence type="ECO:0000313" key="2">
    <source>
        <dbReference type="Proteomes" id="UP000009168"/>
    </source>
</evidence>
<dbReference type="RefSeq" id="XP_001009155.2">
    <property type="nucleotide sequence ID" value="XM_001009155.2"/>
</dbReference>
<dbReference type="EMBL" id="GG662830">
    <property type="protein sequence ID" value="EAR88910.2"/>
    <property type="molecule type" value="Genomic_DNA"/>
</dbReference>
<name>Q22TX7_TETTS</name>
<dbReference type="InParanoid" id="Q22TX7"/>
<reference evidence="2" key="1">
    <citation type="journal article" date="2006" name="PLoS Biol.">
        <title>Macronuclear genome sequence of the ciliate Tetrahymena thermophila, a model eukaryote.</title>
        <authorList>
            <person name="Eisen J.A."/>
            <person name="Coyne R.S."/>
            <person name="Wu M."/>
            <person name="Wu D."/>
            <person name="Thiagarajan M."/>
            <person name="Wortman J.R."/>
            <person name="Badger J.H."/>
            <person name="Ren Q."/>
            <person name="Amedeo P."/>
            <person name="Jones K.M."/>
            <person name="Tallon L.J."/>
            <person name="Delcher A.L."/>
            <person name="Salzberg S.L."/>
            <person name="Silva J.C."/>
            <person name="Haas B.J."/>
            <person name="Majoros W.H."/>
            <person name="Farzad M."/>
            <person name="Carlton J.M."/>
            <person name="Smith R.K. Jr."/>
            <person name="Garg J."/>
            <person name="Pearlman R.E."/>
            <person name="Karrer K.M."/>
            <person name="Sun L."/>
            <person name="Manning G."/>
            <person name="Elde N.C."/>
            <person name="Turkewitz A.P."/>
            <person name="Asai D.J."/>
            <person name="Wilkes D.E."/>
            <person name="Wang Y."/>
            <person name="Cai H."/>
            <person name="Collins K."/>
            <person name="Stewart B.A."/>
            <person name="Lee S.R."/>
            <person name="Wilamowska K."/>
            <person name="Weinberg Z."/>
            <person name="Ruzzo W.L."/>
            <person name="Wloga D."/>
            <person name="Gaertig J."/>
            <person name="Frankel J."/>
            <person name="Tsao C.-C."/>
            <person name="Gorovsky M.A."/>
            <person name="Keeling P.J."/>
            <person name="Waller R.F."/>
            <person name="Patron N.J."/>
            <person name="Cherry J.M."/>
            <person name="Stover N.A."/>
            <person name="Krieger C.J."/>
            <person name="del Toro C."/>
            <person name="Ryder H.F."/>
            <person name="Williamson S.C."/>
            <person name="Barbeau R.A."/>
            <person name="Hamilton E.P."/>
            <person name="Orias E."/>
        </authorList>
    </citation>
    <scope>NUCLEOTIDE SEQUENCE [LARGE SCALE GENOMIC DNA]</scope>
    <source>
        <strain evidence="2">SB210</strain>
    </source>
</reference>